<feature type="signal peptide" evidence="1">
    <location>
        <begin position="1"/>
        <end position="20"/>
    </location>
</feature>
<protein>
    <recommendedName>
        <fullName evidence="2">SCP domain-containing protein</fullName>
    </recommendedName>
</protein>
<gene>
    <name evidence="3" type="ORF">LF1_43630</name>
</gene>
<accession>A0A5B1CQZ2</accession>
<dbReference type="InterPro" id="IPR035940">
    <property type="entry name" value="CAP_sf"/>
</dbReference>
<dbReference type="Gene3D" id="3.40.33.10">
    <property type="entry name" value="CAP"/>
    <property type="match status" value="1"/>
</dbReference>
<keyword evidence="4" id="KW-1185">Reference proteome</keyword>
<evidence type="ECO:0000256" key="1">
    <source>
        <dbReference type="SAM" id="SignalP"/>
    </source>
</evidence>
<dbReference type="EMBL" id="VRLW01000001">
    <property type="protein sequence ID" value="KAA1261803.1"/>
    <property type="molecule type" value="Genomic_DNA"/>
</dbReference>
<evidence type="ECO:0000313" key="3">
    <source>
        <dbReference type="EMBL" id="KAA1261803.1"/>
    </source>
</evidence>
<evidence type="ECO:0000259" key="2">
    <source>
        <dbReference type="Pfam" id="PF00188"/>
    </source>
</evidence>
<dbReference type="InterPro" id="IPR014044">
    <property type="entry name" value="CAP_dom"/>
</dbReference>
<organism evidence="3 4">
    <name type="scientific">Rubripirellula obstinata</name>
    <dbReference type="NCBI Taxonomy" id="406547"/>
    <lineage>
        <taxon>Bacteria</taxon>
        <taxon>Pseudomonadati</taxon>
        <taxon>Planctomycetota</taxon>
        <taxon>Planctomycetia</taxon>
        <taxon>Pirellulales</taxon>
        <taxon>Pirellulaceae</taxon>
        <taxon>Rubripirellula</taxon>
    </lineage>
</organism>
<feature type="domain" description="SCP" evidence="2">
    <location>
        <begin position="97"/>
        <end position="139"/>
    </location>
</feature>
<sequence length="191" mass="19487" precursor="true">MTCAATLAAFCMTNSNSALSQGISSPVVISQPSVVAQAGTSGGSYYCAKCGTYHTRSATGASQRQQVQQVGYQKGSQSVPSAQSGLRGGGGVQNVLATLNAQRARQGVGSLRYDPALQAVAARRAQMMASMNLKSHPPGSYAPGTYEGVGWSSSYSPSGVSACFTSDARMKAAGAAMATGSDGVYFAVVYR</sequence>
<proteinExistence type="predicted"/>
<dbReference type="SUPFAM" id="SSF55797">
    <property type="entry name" value="PR-1-like"/>
    <property type="match status" value="1"/>
</dbReference>
<evidence type="ECO:0000313" key="4">
    <source>
        <dbReference type="Proteomes" id="UP000322699"/>
    </source>
</evidence>
<dbReference type="AlphaFoldDB" id="A0A5B1CQZ2"/>
<comment type="caution">
    <text evidence="3">The sequence shown here is derived from an EMBL/GenBank/DDBJ whole genome shotgun (WGS) entry which is preliminary data.</text>
</comment>
<keyword evidence="1" id="KW-0732">Signal</keyword>
<name>A0A5B1CQZ2_9BACT</name>
<reference evidence="3 4" key="1">
    <citation type="submission" date="2019-08" db="EMBL/GenBank/DDBJ databases">
        <title>Deep-cultivation of Planctomycetes and their phenomic and genomic characterization uncovers novel biology.</title>
        <authorList>
            <person name="Wiegand S."/>
            <person name="Jogler M."/>
            <person name="Boedeker C."/>
            <person name="Pinto D."/>
            <person name="Vollmers J."/>
            <person name="Rivas-Marin E."/>
            <person name="Kohn T."/>
            <person name="Peeters S.H."/>
            <person name="Heuer A."/>
            <person name="Rast P."/>
            <person name="Oberbeckmann S."/>
            <person name="Bunk B."/>
            <person name="Jeske O."/>
            <person name="Meyerdierks A."/>
            <person name="Storesund J.E."/>
            <person name="Kallscheuer N."/>
            <person name="Luecker S."/>
            <person name="Lage O.M."/>
            <person name="Pohl T."/>
            <person name="Merkel B.J."/>
            <person name="Hornburger P."/>
            <person name="Mueller R.-W."/>
            <person name="Bruemmer F."/>
            <person name="Labrenz M."/>
            <person name="Spormann A.M."/>
            <person name="Op Den Camp H."/>
            <person name="Overmann J."/>
            <person name="Amann R."/>
            <person name="Jetten M.S.M."/>
            <person name="Mascher T."/>
            <person name="Medema M.H."/>
            <person name="Devos D.P."/>
            <person name="Kaster A.-K."/>
            <person name="Ovreas L."/>
            <person name="Rohde M."/>
            <person name="Galperin M.Y."/>
            <person name="Jogler C."/>
        </authorList>
    </citation>
    <scope>NUCLEOTIDE SEQUENCE [LARGE SCALE GENOMIC DNA]</scope>
    <source>
        <strain evidence="3 4">LF1</strain>
    </source>
</reference>
<dbReference type="Proteomes" id="UP000322699">
    <property type="component" value="Unassembled WGS sequence"/>
</dbReference>
<dbReference type="Pfam" id="PF00188">
    <property type="entry name" value="CAP"/>
    <property type="match status" value="1"/>
</dbReference>
<feature type="chain" id="PRO_5022985201" description="SCP domain-containing protein" evidence="1">
    <location>
        <begin position="21"/>
        <end position="191"/>
    </location>
</feature>